<dbReference type="InterPro" id="IPR020672">
    <property type="entry name" value="Ribose5P_isomerase_typA_subgr"/>
</dbReference>
<gene>
    <name evidence="3" type="primary">rpiA</name>
    <name evidence="4" type="ORF">CD039_07635</name>
</gene>
<dbReference type="SUPFAM" id="SSF75445">
    <property type="entry name" value="D-ribose-5-phosphate isomerase (RpiA), lid domain"/>
    <property type="match status" value="1"/>
</dbReference>
<dbReference type="InterPro" id="IPR037171">
    <property type="entry name" value="NagB/RpiA_transferase-like"/>
</dbReference>
<dbReference type="GO" id="GO:0005829">
    <property type="term" value="C:cytosol"/>
    <property type="evidence" value="ECO:0007669"/>
    <property type="project" value="TreeGrafter"/>
</dbReference>
<reference evidence="4 5" key="1">
    <citation type="submission" date="2017-08" db="EMBL/GenBank/DDBJ databases">
        <title>Draft genome sequences of 64 type strains of genus Staph aureus.</title>
        <authorList>
            <person name="Cole K."/>
            <person name="Golubchik T."/>
            <person name="Russell J."/>
            <person name="Foster D."/>
            <person name="Llewelyn M."/>
            <person name="Wilson D."/>
            <person name="Crook D."/>
            <person name="Paul J."/>
        </authorList>
    </citation>
    <scope>NUCLEOTIDE SEQUENCE [LARGE SCALE GENOMIC DNA]</scope>
    <source>
        <strain evidence="4 5">DSM 29875</strain>
    </source>
</reference>
<evidence type="ECO:0000256" key="1">
    <source>
        <dbReference type="ARBA" id="ARBA00001713"/>
    </source>
</evidence>
<evidence type="ECO:0000313" key="5">
    <source>
        <dbReference type="Proteomes" id="UP000242712"/>
    </source>
</evidence>
<dbReference type="InterPro" id="IPR004788">
    <property type="entry name" value="Ribose5P_isomerase_type_A"/>
</dbReference>
<feature type="active site" description="Proton acceptor" evidence="3">
    <location>
        <position position="106"/>
    </location>
</feature>
<dbReference type="Gene3D" id="3.30.70.260">
    <property type="match status" value="1"/>
</dbReference>
<evidence type="ECO:0000313" key="4">
    <source>
        <dbReference type="EMBL" id="POA08852.1"/>
    </source>
</evidence>
<comment type="caution">
    <text evidence="4">The sequence shown here is derived from an EMBL/GenBank/DDBJ whole genome shotgun (WGS) entry which is preliminary data.</text>
</comment>
<dbReference type="PANTHER" id="PTHR11934">
    <property type="entry name" value="RIBOSE-5-PHOSPHATE ISOMERASE"/>
    <property type="match status" value="1"/>
</dbReference>
<dbReference type="NCBIfam" id="NF010585">
    <property type="entry name" value="PRK13978.1"/>
    <property type="match status" value="1"/>
</dbReference>
<protein>
    <recommendedName>
        <fullName evidence="3">Ribose-5-phosphate isomerase A</fullName>
        <ecNumber evidence="3">5.3.1.6</ecNumber>
    </recommendedName>
    <alternativeName>
        <fullName evidence="3">Phosphoriboisomerase A</fullName>
        <shortName evidence="3">PRI</shortName>
    </alternativeName>
</protein>
<dbReference type="PANTHER" id="PTHR11934:SF0">
    <property type="entry name" value="RIBOSE-5-PHOSPHATE ISOMERASE"/>
    <property type="match status" value="1"/>
</dbReference>
<comment type="similarity">
    <text evidence="3">Belongs to the ribose 5-phosphate isomerase family.</text>
</comment>
<dbReference type="UniPathway" id="UPA00115">
    <property type="reaction ID" value="UER00412"/>
</dbReference>
<dbReference type="GO" id="GO:0004751">
    <property type="term" value="F:ribose-5-phosphate isomerase activity"/>
    <property type="evidence" value="ECO:0007669"/>
    <property type="project" value="UniProtKB-UniRule"/>
</dbReference>
<dbReference type="CDD" id="cd01398">
    <property type="entry name" value="RPI_A"/>
    <property type="match status" value="1"/>
</dbReference>
<dbReference type="OrthoDB" id="5870696at2"/>
<feature type="binding site" evidence="3">
    <location>
        <begin position="84"/>
        <end position="87"/>
    </location>
    <ligand>
        <name>substrate</name>
    </ligand>
</feature>
<sequence>MDSKQLKLSTFDDALNHIHDNMVLGIGSGSTIELLVPKIADKVEREGLDLIGVCTSNKTDYIAKERGLKIVDVNDVDHVDVAIDGADEIDGHLNLIKGGGGALFREKVIDSMARKFIVVADESKTVDYLGQTFKLPVEVDKFNWLLIAKRIEKDKNVKAIRRMADDVPFITDNGNYILDLVLYDKINPYEMHEYLIHLIGVLETGYFLDTAEEAIVGTQDGVKIQYKDE</sequence>
<keyword evidence="5" id="KW-1185">Reference proteome</keyword>
<comment type="pathway">
    <text evidence="3">Carbohydrate degradation; pentose phosphate pathway; D-ribose 5-phosphate from D-ribulose 5-phosphate (non-oxidative stage): step 1/1.</text>
</comment>
<dbReference type="Pfam" id="PF06026">
    <property type="entry name" value="Rib_5-P_isom_A"/>
    <property type="match status" value="1"/>
</dbReference>
<accession>A0A2K4FBW2</accession>
<dbReference type="RefSeq" id="WP_103371812.1">
    <property type="nucleotide sequence ID" value="NZ_CBCRVO010000003.1"/>
</dbReference>
<dbReference type="NCBIfam" id="TIGR00021">
    <property type="entry name" value="rpiA"/>
    <property type="match status" value="1"/>
</dbReference>
<organism evidence="4 5">
    <name type="scientific">Staphylococcus argensis</name>
    <dbReference type="NCBI Taxonomy" id="1607738"/>
    <lineage>
        <taxon>Bacteria</taxon>
        <taxon>Bacillati</taxon>
        <taxon>Bacillota</taxon>
        <taxon>Bacilli</taxon>
        <taxon>Bacillales</taxon>
        <taxon>Staphylococcaceae</taxon>
        <taxon>Staphylococcus</taxon>
    </lineage>
</organism>
<comment type="catalytic activity">
    <reaction evidence="1 3">
        <text>aldehydo-D-ribose 5-phosphate = D-ribulose 5-phosphate</text>
        <dbReference type="Rhea" id="RHEA:14657"/>
        <dbReference type="ChEBI" id="CHEBI:58121"/>
        <dbReference type="ChEBI" id="CHEBI:58273"/>
        <dbReference type="EC" id="5.3.1.6"/>
    </reaction>
</comment>
<dbReference type="GO" id="GO:0006014">
    <property type="term" value="P:D-ribose metabolic process"/>
    <property type="evidence" value="ECO:0007669"/>
    <property type="project" value="TreeGrafter"/>
</dbReference>
<dbReference type="GeneID" id="98298221"/>
<dbReference type="NCBIfam" id="NF001924">
    <property type="entry name" value="PRK00702.1"/>
    <property type="match status" value="1"/>
</dbReference>
<dbReference type="FunFam" id="3.40.50.1360:FF:000001">
    <property type="entry name" value="Ribose-5-phosphate isomerase A"/>
    <property type="match status" value="1"/>
</dbReference>
<comment type="subunit">
    <text evidence="3">Homodimer.</text>
</comment>
<dbReference type="GO" id="GO:0009052">
    <property type="term" value="P:pentose-phosphate shunt, non-oxidative branch"/>
    <property type="evidence" value="ECO:0007669"/>
    <property type="project" value="UniProtKB-UniRule"/>
</dbReference>
<dbReference type="EMBL" id="PPPX01000011">
    <property type="protein sequence ID" value="POA08852.1"/>
    <property type="molecule type" value="Genomic_DNA"/>
</dbReference>
<feature type="binding site" evidence="3">
    <location>
        <begin position="97"/>
        <end position="100"/>
    </location>
    <ligand>
        <name>substrate</name>
    </ligand>
</feature>
<comment type="function">
    <text evidence="3">Catalyzes the reversible conversion of ribose-5-phosphate to ribulose 5-phosphate.</text>
</comment>
<dbReference type="AlphaFoldDB" id="A0A2K4FBW2"/>
<name>A0A2K4FBW2_9STAP</name>
<dbReference type="SUPFAM" id="SSF100950">
    <property type="entry name" value="NagB/RpiA/CoA transferase-like"/>
    <property type="match status" value="1"/>
</dbReference>
<evidence type="ECO:0000256" key="2">
    <source>
        <dbReference type="ARBA" id="ARBA00023235"/>
    </source>
</evidence>
<dbReference type="EC" id="5.3.1.6" evidence="3"/>
<evidence type="ECO:0000256" key="3">
    <source>
        <dbReference type="HAMAP-Rule" id="MF_00170"/>
    </source>
</evidence>
<proteinExistence type="inferred from homology"/>
<keyword evidence="2 3" id="KW-0413">Isomerase</keyword>
<feature type="binding site" evidence="3">
    <location>
        <begin position="28"/>
        <end position="31"/>
    </location>
    <ligand>
        <name>substrate</name>
    </ligand>
</feature>
<dbReference type="Proteomes" id="UP000242712">
    <property type="component" value="Unassembled WGS sequence"/>
</dbReference>
<feature type="binding site" evidence="3">
    <location>
        <position position="124"/>
    </location>
    <ligand>
        <name>substrate</name>
    </ligand>
</feature>
<dbReference type="HAMAP" id="MF_00170">
    <property type="entry name" value="Rib_5P_isom_A"/>
    <property type="match status" value="1"/>
</dbReference>
<dbReference type="Gene3D" id="3.40.50.1360">
    <property type="match status" value="1"/>
</dbReference>